<dbReference type="RefSeq" id="WP_067557930.1">
    <property type="nucleotide sequence ID" value="NZ_CP016895.1"/>
</dbReference>
<evidence type="ECO:0000256" key="3">
    <source>
        <dbReference type="ARBA" id="ARBA00022729"/>
    </source>
</evidence>
<sequence length="354" mass="37701">MYKKFLGLVMILCSSKAYSVCQENPDQPANFTAIMTNALSNNGYLQLSSQAVTQAWATAINGCSKAKEHSSDFTMKANTDLELASRFSKDGYTYYEIPASYITPTPTFKAYIAFSVKDNSNTVPEIWVNDPSAAYRLYAKTTGSNNDVPTRGIRLPNVRLLITGLGNAEGVYTISPIRLGALIAKADGETASAPVRLVSSTFKITKTTCVVNGGAAINVLLPTVRTTDFTSAGHALGDTDFTVTVGGCDASDTNKSLVALLTDNNSPSESNNLGLLKNSGVENSSNVSVQITDSNSLPLPIAPKLINSSNSFFNFGTITGGTVSKSFKARYYSNSMPVPATHVQAQATITLIYN</sequence>
<dbReference type="PANTHER" id="PTHR33420">
    <property type="entry name" value="FIMBRIAL SUBUNIT ELFA-RELATED"/>
    <property type="match status" value="1"/>
</dbReference>
<keyword evidence="8" id="KW-1185">Reference proteome</keyword>
<evidence type="ECO:0000256" key="1">
    <source>
        <dbReference type="ARBA" id="ARBA00004561"/>
    </source>
</evidence>
<dbReference type="InterPro" id="IPR008966">
    <property type="entry name" value="Adhesion_dom_sf"/>
</dbReference>
<proteinExistence type="inferred from homology"/>
<accession>A0A1B2M2R6</accession>
<evidence type="ECO:0000256" key="2">
    <source>
        <dbReference type="ARBA" id="ARBA00006671"/>
    </source>
</evidence>
<evidence type="ECO:0000256" key="4">
    <source>
        <dbReference type="ARBA" id="ARBA00023263"/>
    </source>
</evidence>
<dbReference type="Gene3D" id="2.60.40.1090">
    <property type="entry name" value="Fimbrial-type adhesion domain"/>
    <property type="match status" value="1"/>
</dbReference>
<keyword evidence="3 5" id="KW-0732">Signal</keyword>
<feature type="chain" id="PRO_5008540013" description="Fimbrial-type adhesion domain-containing protein" evidence="5">
    <location>
        <begin position="20"/>
        <end position="354"/>
    </location>
</feature>
<gene>
    <name evidence="7" type="ORF">BFG52_14795</name>
</gene>
<dbReference type="SUPFAM" id="SSF49401">
    <property type="entry name" value="Bacterial adhesins"/>
    <property type="match status" value="1"/>
</dbReference>
<dbReference type="InterPro" id="IPR000259">
    <property type="entry name" value="Adhesion_dom_fimbrial"/>
</dbReference>
<organism evidence="7 8">
    <name type="scientific">Acinetobacter larvae</name>
    <dbReference type="NCBI Taxonomy" id="1789224"/>
    <lineage>
        <taxon>Bacteria</taxon>
        <taxon>Pseudomonadati</taxon>
        <taxon>Pseudomonadota</taxon>
        <taxon>Gammaproteobacteria</taxon>
        <taxon>Moraxellales</taxon>
        <taxon>Moraxellaceae</taxon>
        <taxon>Acinetobacter</taxon>
    </lineage>
</organism>
<evidence type="ECO:0000259" key="6">
    <source>
        <dbReference type="Pfam" id="PF00419"/>
    </source>
</evidence>
<dbReference type="AlphaFoldDB" id="A0A1B2M2R6"/>
<dbReference type="PANTHER" id="PTHR33420:SF12">
    <property type="entry name" value="FIMBRIN-LIKE PROTEIN FIMI-RELATED"/>
    <property type="match status" value="1"/>
</dbReference>
<feature type="signal peptide" evidence="5">
    <location>
        <begin position="1"/>
        <end position="19"/>
    </location>
</feature>
<keyword evidence="4" id="KW-0281">Fimbrium</keyword>
<evidence type="ECO:0000313" key="8">
    <source>
        <dbReference type="Proteomes" id="UP000093391"/>
    </source>
</evidence>
<dbReference type="STRING" id="1789224.BFG52_14795"/>
<dbReference type="Pfam" id="PF00419">
    <property type="entry name" value="Fimbrial"/>
    <property type="match status" value="1"/>
</dbReference>
<protein>
    <recommendedName>
        <fullName evidence="6">Fimbrial-type adhesion domain-containing protein</fullName>
    </recommendedName>
</protein>
<comment type="subcellular location">
    <subcellularLocation>
        <location evidence="1">Fimbrium</location>
    </subcellularLocation>
</comment>
<dbReference type="InterPro" id="IPR036937">
    <property type="entry name" value="Adhesion_dom_fimbrial_sf"/>
</dbReference>
<dbReference type="EMBL" id="CP016895">
    <property type="protein sequence ID" value="AOA59490.1"/>
    <property type="molecule type" value="Genomic_DNA"/>
</dbReference>
<dbReference type="GO" id="GO:0009289">
    <property type="term" value="C:pilus"/>
    <property type="evidence" value="ECO:0007669"/>
    <property type="project" value="UniProtKB-SubCell"/>
</dbReference>
<dbReference type="InterPro" id="IPR050263">
    <property type="entry name" value="Bact_Fimbrial_Adh_Pro"/>
</dbReference>
<evidence type="ECO:0000256" key="5">
    <source>
        <dbReference type="SAM" id="SignalP"/>
    </source>
</evidence>
<dbReference type="GO" id="GO:0043709">
    <property type="term" value="P:cell adhesion involved in single-species biofilm formation"/>
    <property type="evidence" value="ECO:0007669"/>
    <property type="project" value="TreeGrafter"/>
</dbReference>
<dbReference type="KEGG" id="ala:BFG52_14795"/>
<reference evidence="7 8" key="1">
    <citation type="submission" date="2016-08" db="EMBL/GenBank/DDBJ databases">
        <authorList>
            <person name="Seilhamer J.J."/>
        </authorList>
    </citation>
    <scope>NUCLEOTIDE SEQUENCE [LARGE SCALE GENOMIC DNA]</scope>
    <source>
        <strain evidence="7 8">BRTC-1</strain>
    </source>
</reference>
<name>A0A1B2M2R6_9GAMM</name>
<feature type="domain" description="Fimbrial-type adhesion" evidence="6">
    <location>
        <begin position="203"/>
        <end position="353"/>
    </location>
</feature>
<dbReference type="Proteomes" id="UP000093391">
    <property type="component" value="Chromosome"/>
</dbReference>
<dbReference type="OrthoDB" id="6676815at2"/>
<comment type="similarity">
    <text evidence="2">Belongs to the fimbrial protein family.</text>
</comment>
<evidence type="ECO:0000313" key="7">
    <source>
        <dbReference type="EMBL" id="AOA59490.1"/>
    </source>
</evidence>